<dbReference type="SUPFAM" id="SSF50022">
    <property type="entry name" value="ISP domain"/>
    <property type="match status" value="1"/>
</dbReference>
<evidence type="ECO:0000256" key="3">
    <source>
        <dbReference type="ARBA" id="ARBA00023004"/>
    </source>
</evidence>
<dbReference type="GO" id="GO:0004497">
    <property type="term" value="F:monooxygenase activity"/>
    <property type="evidence" value="ECO:0007669"/>
    <property type="project" value="UniProtKB-ARBA"/>
</dbReference>
<dbReference type="Gene3D" id="2.102.10.10">
    <property type="entry name" value="Rieske [2Fe-2S] iron-sulphur domain"/>
    <property type="match status" value="1"/>
</dbReference>
<dbReference type="InterPro" id="IPR036922">
    <property type="entry name" value="Rieske_2Fe-2S_sf"/>
</dbReference>
<sequence length="149" mass="14649">MTETREQFGLCRRALFVGAGGVGAAALLAACGGSDPATPEAKSTTAPAQGGATSAASGVLAKASEIPVGGGKVVSGVLLVQPQAGVIKGFSARCPHQGTTVEAPENGVITCPGHGSQFKAEDGSLVRGPATKGLNPVLLKITGDDIARE</sequence>
<evidence type="ECO:0000259" key="5">
    <source>
        <dbReference type="PROSITE" id="PS51296"/>
    </source>
</evidence>
<keyword evidence="3" id="KW-0408">Iron</keyword>
<evidence type="ECO:0000313" key="7">
    <source>
        <dbReference type="Proteomes" id="UP000622552"/>
    </source>
</evidence>
<evidence type="ECO:0000313" key="6">
    <source>
        <dbReference type="EMBL" id="MBG6141293.1"/>
    </source>
</evidence>
<dbReference type="CDD" id="cd03467">
    <property type="entry name" value="Rieske"/>
    <property type="match status" value="1"/>
</dbReference>
<keyword evidence="1" id="KW-0001">2Fe-2S</keyword>
<dbReference type="AlphaFoldDB" id="A0A8J7GQ68"/>
<dbReference type="RefSeq" id="WP_197007731.1">
    <property type="nucleotide sequence ID" value="NZ_BONS01000014.1"/>
</dbReference>
<dbReference type="InterPro" id="IPR006311">
    <property type="entry name" value="TAT_signal"/>
</dbReference>
<proteinExistence type="predicted"/>
<dbReference type="PROSITE" id="PS51257">
    <property type="entry name" value="PROKAR_LIPOPROTEIN"/>
    <property type="match status" value="1"/>
</dbReference>
<keyword evidence="4" id="KW-0411">Iron-sulfur</keyword>
<organism evidence="6 7">
    <name type="scientific">Longispora fulva</name>
    <dbReference type="NCBI Taxonomy" id="619741"/>
    <lineage>
        <taxon>Bacteria</taxon>
        <taxon>Bacillati</taxon>
        <taxon>Actinomycetota</taxon>
        <taxon>Actinomycetes</taxon>
        <taxon>Micromonosporales</taxon>
        <taxon>Micromonosporaceae</taxon>
        <taxon>Longispora</taxon>
    </lineage>
</organism>
<protein>
    <submittedName>
        <fullName evidence="6">Rieske Fe-S protein</fullName>
    </submittedName>
</protein>
<dbReference type="InterPro" id="IPR017941">
    <property type="entry name" value="Rieske_2Fe-2S"/>
</dbReference>
<gene>
    <name evidence="6" type="ORF">IW245_007487</name>
</gene>
<evidence type="ECO:0000256" key="4">
    <source>
        <dbReference type="ARBA" id="ARBA00023014"/>
    </source>
</evidence>
<dbReference type="EMBL" id="JADOUF010000001">
    <property type="protein sequence ID" value="MBG6141293.1"/>
    <property type="molecule type" value="Genomic_DNA"/>
</dbReference>
<dbReference type="Pfam" id="PF00355">
    <property type="entry name" value="Rieske"/>
    <property type="match status" value="1"/>
</dbReference>
<keyword evidence="7" id="KW-1185">Reference proteome</keyword>
<reference evidence="6" key="1">
    <citation type="submission" date="2020-11" db="EMBL/GenBank/DDBJ databases">
        <title>Sequencing the genomes of 1000 actinobacteria strains.</title>
        <authorList>
            <person name="Klenk H.-P."/>
        </authorList>
    </citation>
    <scope>NUCLEOTIDE SEQUENCE</scope>
    <source>
        <strain evidence="6">DSM 45356</strain>
    </source>
</reference>
<evidence type="ECO:0000256" key="1">
    <source>
        <dbReference type="ARBA" id="ARBA00022714"/>
    </source>
</evidence>
<comment type="caution">
    <text evidence="6">The sequence shown here is derived from an EMBL/GenBank/DDBJ whole genome shotgun (WGS) entry which is preliminary data.</text>
</comment>
<dbReference type="PROSITE" id="PS51318">
    <property type="entry name" value="TAT"/>
    <property type="match status" value="1"/>
</dbReference>
<dbReference type="GO" id="GO:0051537">
    <property type="term" value="F:2 iron, 2 sulfur cluster binding"/>
    <property type="evidence" value="ECO:0007669"/>
    <property type="project" value="UniProtKB-KW"/>
</dbReference>
<dbReference type="GO" id="GO:0046872">
    <property type="term" value="F:metal ion binding"/>
    <property type="evidence" value="ECO:0007669"/>
    <property type="project" value="UniProtKB-KW"/>
</dbReference>
<accession>A0A8J7GQ68</accession>
<keyword evidence="2" id="KW-0479">Metal-binding</keyword>
<dbReference type="PROSITE" id="PS51296">
    <property type="entry name" value="RIESKE"/>
    <property type="match status" value="1"/>
</dbReference>
<feature type="domain" description="Rieske" evidence="5">
    <location>
        <begin position="58"/>
        <end position="148"/>
    </location>
</feature>
<dbReference type="Proteomes" id="UP000622552">
    <property type="component" value="Unassembled WGS sequence"/>
</dbReference>
<dbReference type="GO" id="GO:0016705">
    <property type="term" value="F:oxidoreductase activity, acting on paired donors, with incorporation or reduction of molecular oxygen"/>
    <property type="evidence" value="ECO:0007669"/>
    <property type="project" value="UniProtKB-ARBA"/>
</dbReference>
<evidence type="ECO:0000256" key="2">
    <source>
        <dbReference type="ARBA" id="ARBA00022723"/>
    </source>
</evidence>
<name>A0A8J7GQ68_9ACTN</name>